<evidence type="ECO:0000313" key="1">
    <source>
        <dbReference type="EMBL" id="KAF5774400.1"/>
    </source>
</evidence>
<reference evidence="1" key="2">
    <citation type="submission" date="2020-06" db="EMBL/GenBank/DDBJ databases">
        <title>Helianthus annuus Genome sequencing and assembly Release 2.</title>
        <authorList>
            <person name="Gouzy J."/>
            <person name="Langlade N."/>
            <person name="Munos S."/>
        </authorList>
    </citation>
    <scope>NUCLEOTIDE SEQUENCE</scope>
    <source>
        <tissue evidence="1">Leaves</tissue>
    </source>
</reference>
<protein>
    <submittedName>
        <fullName evidence="1">Uncharacterized protein</fullName>
    </submittedName>
</protein>
<accession>A0A9K3HBQ3</accession>
<dbReference type="EMBL" id="MNCJ02000328">
    <property type="protein sequence ID" value="KAF5774400.1"/>
    <property type="molecule type" value="Genomic_DNA"/>
</dbReference>
<dbReference type="AlphaFoldDB" id="A0A9K3HBQ3"/>
<organism evidence="1 2">
    <name type="scientific">Helianthus annuus</name>
    <name type="common">Common sunflower</name>
    <dbReference type="NCBI Taxonomy" id="4232"/>
    <lineage>
        <taxon>Eukaryota</taxon>
        <taxon>Viridiplantae</taxon>
        <taxon>Streptophyta</taxon>
        <taxon>Embryophyta</taxon>
        <taxon>Tracheophyta</taxon>
        <taxon>Spermatophyta</taxon>
        <taxon>Magnoliopsida</taxon>
        <taxon>eudicotyledons</taxon>
        <taxon>Gunneridae</taxon>
        <taxon>Pentapetalae</taxon>
        <taxon>asterids</taxon>
        <taxon>campanulids</taxon>
        <taxon>Asterales</taxon>
        <taxon>Asteraceae</taxon>
        <taxon>Asteroideae</taxon>
        <taxon>Heliantheae alliance</taxon>
        <taxon>Heliantheae</taxon>
        <taxon>Helianthus</taxon>
    </lineage>
</organism>
<evidence type="ECO:0000313" key="2">
    <source>
        <dbReference type="Proteomes" id="UP000215914"/>
    </source>
</evidence>
<keyword evidence="2" id="KW-1185">Reference proteome</keyword>
<reference evidence="1" key="1">
    <citation type="journal article" date="2017" name="Nature">
        <title>The sunflower genome provides insights into oil metabolism, flowering and Asterid evolution.</title>
        <authorList>
            <person name="Badouin H."/>
            <person name="Gouzy J."/>
            <person name="Grassa C.J."/>
            <person name="Murat F."/>
            <person name="Staton S.E."/>
            <person name="Cottret L."/>
            <person name="Lelandais-Briere C."/>
            <person name="Owens G.L."/>
            <person name="Carrere S."/>
            <person name="Mayjonade B."/>
            <person name="Legrand L."/>
            <person name="Gill N."/>
            <person name="Kane N.C."/>
            <person name="Bowers J.E."/>
            <person name="Hubner S."/>
            <person name="Bellec A."/>
            <person name="Berard A."/>
            <person name="Berges H."/>
            <person name="Blanchet N."/>
            <person name="Boniface M.C."/>
            <person name="Brunel D."/>
            <person name="Catrice O."/>
            <person name="Chaidir N."/>
            <person name="Claudel C."/>
            <person name="Donnadieu C."/>
            <person name="Faraut T."/>
            <person name="Fievet G."/>
            <person name="Helmstetter N."/>
            <person name="King M."/>
            <person name="Knapp S.J."/>
            <person name="Lai Z."/>
            <person name="Le Paslier M.C."/>
            <person name="Lippi Y."/>
            <person name="Lorenzon L."/>
            <person name="Mandel J.R."/>
            <person name="Marage G."/>
            <person name="Marchand G."/>
            <person name="Marquand E."/>
            <person name="Bret-Mestries E."/>
            <person name="Morien E."/>
            <person name="Nambeesan S."/>
            <person name="Nguyen T."/>
            <person name="Pegot-Espagnet P."/>
            <person name="Pouilly N."/>
            <person name="Raftis F."/>
            <person name="Sallet E."/>
            <person name="Schiex T."/>
            <person name="Thomas J."/>
            <person name="Vandecasteele C."/>
            <person name="Vares D."/>
            <person name="Vear F."/>
            <person name="Vautrin S."/>
            <person name="Crespi M."/>
            <person name="Mangin B."/>
            <person name="Burke J.M."/>
            <person name="Salse J."/>
            <person name="Munos S."/>
            <person name="Vincourt P."/>
            <person name="Rieseberg L.H."/>
            <person name="Langlade N.B."/>
        </authorList>
    </citation>
    <scope>NUCLEOTIDE SEQUENCE</scope>
    <source>
        <tissue evidence="1">Leaves</tissue>
    </source>
</reference>
<name>A0A9K3HBQ3_HELAN</name>
<dbReference type="Gramene" id="mRNA:HanXRQr2_Chr13g0599971">
    <property type="protein sequence ID" value="CDS:HanXRQr2_Chr13g0599971.1"/>
    <property type="gene ID" value="HanXRQr2_Chr13g0599971"/>
</dbReference>
<gene>
    <name evidence="1" type="ORF">HanXRQr2_Chr13g0599971</name>
</gene>
<proteinExistence type="predicted"/>
<sequence length="55" mass="6330">MLEDDVEVLSISNTSDFDDDFTCEEYEDGDDSFWRSDSDEYCNENDIARPSSCCV</sequence>
<dbReference type="Proteomes" id="UP000215914">
    <property type="component" value="Unassembled WGS sequence"/>
</dbReference>
<comment type="caution">
    <text evidence="1">The sequence shown here is derived from an EMBL/GenBank/DDBJ whole genome shotgun (WGS) entry which is preliminary data.</text>
</comment>